<feature type="compositionally biased region" description="Basic and acidic residues" evidence="1">
    <location>
        <begin position="371"/>
        <end position="395"/>
    </location>
</feature>
<dbReference type="PANTHER" id="PTHR31928:SF3">
    <property type="entry name" value="EXPRESSED PROTEIN"/>
    <property type="match status" value="1"/>
</dbReference>
<dbReference type="AlphaFoldDB" id="A0A5A7Q9B1"/>
<comment type="caution">
    <text evidence="4">The sequence shown here is derived from an EMBL/GenBank/DDBJ whole genome shotgun (WGS) entry which is preliminary data.</text>
</comment>
<proteinExistence type="predicted"/>
<accession>A0A5A7Q9B1</accession>
<evidence type="ECO:0000256" key="1">
    <source>
        <dbReference type="SAM" id="MobiDB-lite"/>
    </source>
</evidence>
<dbReference type="PANTHER" id="PTHR31928">
    <property type="entry name" value="EXPRESSED PROTEIN"/>
    <property type="match status" value="1"/>
</dbReference>
<feature type="region of interest" description="Disordered" evidence="1">
    <location>
        <begin position="156"/>
        <end position="278"/>
    </location>
</feature>
<feature type="domain" description="DUF936" evidence="2">
    <location>
        <begin position="4"/>
        <end position="121"/>
    </location>
</feature>
<dbReference type="EMBL" id="BKCP01006183">
    <property type="protein sequence ID" value="GER41823.1"/>
    <property type="molecule type" value="Genomic_DNA"/>
</dbReference>
<gene>
    <name evidence="4" type="ORF">STAS_18556</name>
</gene>
<evidence type="ECO:0000259" key="2">
    <source>
        <dbReference type="Pfam" id="PF06075"/>
    </source>
</evidence>
<keyword evidence="5" id="KW-1185">Reference proteome</keyword>
<feature type="region of interest" description="Disordered" evidence="1">
    <location>
        <begin position="371"/>
        <end position="396"/>
    </location>
</feature>
<feature type="region of interest" description="Disordered" evidence="1">
    <location>
        <begin position="322"/>
        <end position="352"/>
    </location>
</feature>
<reference evidence="5" key="1">
    <citation type="journal article" date="2019" name="Curr. Biol.">
        <title>Genome Sequence of Striga asiatica Provides Insight into the Evolution of Plant Parasitism.</title>
        <authorList>
            <person name="Yoshida S."/>
            <person name="Kim S."/>
            <person name="Wafula E.K."/>
            <person name="Tanskanen J."/>
            <person name="Kim Y.M."/>
            <person name="Honaas L."/>
            <person name="Yang Z."/>
            <person name="Spallek T."/>
            <person name="Conn C.E."/>
            <person name="Ichihashi Y."/>
            <person name="Cheong K."/>
            <person name="Cui S."/>
            <person name="Der J.P."/>
            <person name="Gundlach H."/>
            <person name="Jiao Y."/>
            <person name="Hori C."/>
            <person name="Ishida J.K."/>
            <person name="Kasahara H."/>
            <person name="Kiba T."/>
            <person name="Kim M.S."/>
            <person name="Koo N."/>
            <person name="Laohavisit A."/>
            <person name="Lee Y.H."/>
            <person name="Lumba S."/>
            <person name="McCourt P."/>
            <person name="Mortimer J.C."/>
            <person name="Mutuku J.M."/>
            <person name="Nomura T."/>
            <person name="Sasaki-Sekimoto Y."/>
            <person name="Seto Y."/>
            <person name="Wang Y."/>
            <person name="Wakatake T."/>
            <person name="Sakakibara H."/>
            <person name="Demura T."/>
            <person name="Yamaguchi S."/>
            <person name="Yoneyama K."/>
            <person name="Manabe R.I."/>
            <person name="Nelson D.C."/>
            <person name="Schulman A.H."/>
            <person name="Timko M.P."/>
            <person name="dePamphilis C.W."/>
            <person name="Choi D."/>
            <person name="Shirasu K."/>
        </authorList>
    </citation>
    <scope>NUCLEOTIDE SEQUENCE [LARGE SCALE GENOMIC DNA]</scope>
    <source>
        <strain evidence="5">cv. UVA1</strain>
    </source>
</reference>
<dbReference type="Pfam" id="PF21647">
    <property type="entry name" value="DUF6857"/>
    <property type="match status" value="1"/>
</dbReference>
<dbReference type="OrthoDB" id="1918502at2759"/>
<feature type="compositionally biased region" description="Low complexity" evidence="1">
    <location>
        <begin position="167"/>
        <end position="176"/>
    </location>
</feature>
<evidence type="ECO:0000313" key="5">
    <source>
        <dbReference type="Proteomes" id="UP000325081"/>
    </source>
</evidence>
<dbReference type="Proteomes" id="UP000325081">
    <property type="component" value="Unassembled WGS sequence"/>
</dbReference>
<feature type="domain" description="DUF6857" evidence="3">
    <location>
        <begin position="402"/>
        <end position="676"/>
    </location>
</feature>
<organism evidence="4 5">
    <name type="scientific">Striga asiatica</name>
    <name type="common">Asiatic witchweed</name>
    <name type="synonym">Buchnera asiatica</name>
    <dbReference type="NCBI Taxonomy" id="4170"/>
    <lineage>
        <taxon>Eukaryota</taxon>
        <taxon>Viridiplantae</taxon>
        <taxon>Streptophyta</taxon>
        <taxon>Embryophyta</taxon>
        <taxon>Tracheophyta</taxon>
        <taxon>Spermatophyta</taxon>
        <taxon>Magnoliopsida</taxon>
        <taxon>eudicotyledons</taxon>
        <taxon>Gunneridae</taxon>
        <taxon>Pentapetalae</taxon>
        <taxon>asterids</taxon>
        <taxon>lamiids</taxon>
        <taxon>Lamiales</taxon>
        <taxon>Orobanchaceae</taxon>
        <taxon>Buchnereae</taxon>
        <taxon>Striga</taxon>
    </lineage>
</organism>
<sequence>MATLTPGILIKLLQSLNTPAKVTGDHRSPLLQVIGIVPALSTADSLWPHRGFYVQLSDSLNSTYVSLSDRDTDLILANRLHLGQFVHLDCFLFDLPPFPTPVNLRPVAGRHPFIGAPELLIARISPSKPGFVIQPVSDSDTNPIAAYLSLAGKKEDKFPESKPSKENVNVNVSSNSGHDQVSNTKSGSGKLSQKFSSPGAVKQRPASSGRKAMAAERNPSPAAKPGKRSASPVPSKCGVPSLTAAKDDNRRRSREGSIVVPSRYRQPSPTAVRRQASPIVARRMSMSPSRRLSGGFRSVDSSGKKKMTNILSGIPKISDTLVGSGKSGRKSWGDGLNSCGGGASKNKEKAGAKNKVDLQAILRTQEAISRRLSDVHDNPPSDVKSESSMEQEKTNGRAPVITVHEKKWTDGSVSLDMVSSGLAKLGKDAMQRRKIASAVAAEALEEALATESIVRSLSMFSELVATSKPENPLPTIDRFMSIYDDVLKSTLFAESISSNLKPSSSITDNHLTEQLKSSSSSTLWVEAALATNLEVLSLLINENFQTPSKTDKKRTSAKTTPFKINDTKLASPLVGPWSPGIGMNETVELGMNLHKEMRIWFIRFVKLSIDAGFQVLGSSGVDNVSIAAILSQMKRVNNWLDRVASKQDELLVEKIEKLKRKIYGFVIQHVGTTVESVQV</sequence>
<dbReference type="InterPro" id="IPR048297">
    <property type="entry name" value="DUF936_dom_pln"/>
</dbReference>
<dbReference type="Pfam" id="PF06075">
    <property type="entry name" value="DUF936"/>
    <property type="match status" value="1"/>
</dbReference>
<evidence type="ECO:0000313" key="4">
    <source>
        <dbReference type="EMBL" id="GER41823.1"/>
    </source>
</evidence>
<feature type="compositionally biased region" description="Basic and acidic residues" evidence="1">
    <location>
        <begin position="156"/>
        <end position="165"/>
    </location>
</feature>
<dbReference type="InterPro" id="IPR010341">
    <property type="entry name" value="DUF936_pln"/>
</dbReference>
<evidence type="ECO:0000259" key="3">
    <source>
        <dbReference type="Pfam" id="PF21647"/>
    </source>
</evidence>
<feature type="compositionally biased region" description="Polar residues" evidence="1">
    <location>
        <begin position="177"/>
        <end position="196"/>
    </location>
</feature>
<protein>
    <submittedName>
        <fullName evidence="4">Uncharacterized protein</fullName>
    </submittedName>
</protein>
<name>A0A5A7Q9B1_STRAF</name>
<dbReference type="InterPro" id="IPR049172">
    <property type="entry name" value="DUF6857_pln"/>
</dbReference>